<accession>G4U257</accession>
<reference evidence="1 2" key="1">
    <citation type="journal article" date="2011" name="PLoS Pathog.">
        <title>Endophytic Life Strategies Decoded by Genome and Transcriptome Analyses of the Mutualistic Root Symbiont Piriformospora indica.</title>
        <authorList>
            <person name="Zuccaro A."/>
            <person name="Lahrmann U."/>
            <person name="Guldener U."/>
            <person name="Langen G."/>
            <person name="Pfiffi S."/>
            <person name="Biedenkopf D."/>
            <person name="Wong P."/>
            <person name="Samans B."/>
            <person name="Grimm C."/>
            <person name="Basiewicz M."/>
            <person name="Murat C."/>
            <person name="Martin F."/>
            <person name="Kogel K.H."/>
        </authorList>
    </citation>
    <scope>NUCLEOTIDE SEQUENCE [LARGE SCALE GENOMIC DNA]</scope>
    <source>
        <strain evidence="1 2">DSM 11827</strain>
    </source>
</reference>
<dbReference type="AlphaFoldDB" id="G4U257"/>
<comment type="caution">
    <text evidence="1">The sequence shown here is derived from an EMBL/GenBank/DDBJ whole genome shotgun (WGS) entry which is preliminary data.</text>
</comment>
<name>G4U257_SERID</name>
<dbReference type="EMBL" id="CAFZ01001820">
    <property type="protein sequence ID" value="CCA77650.1"/>
    <property type="molecule type" value="Genomic_DNA"/>
</dbReference>
<keyword evidence="2" id="KW-1185">Reference proteome</keyword>
<protein>
    <submittedName>
        <fullName evidence="1">Uncharacterized protein</fullName>
    </submittedName>
</protein>
<sequence>MPTYKCENNPPPYLLDPREQGMLTVMGDF</sequence>
<dbReference type="InParanoid" id="G4U257"/>
<dbReference type="Proteomes" id="UP000007148">
    <property type="component" value="Unassembled WGS sequence"/>
</dbReference>
<gene>
    <name evidence="1" type="ORF">PIIN_11628</name>
</gene>
<dbReference type="HOGENOM" id="CLU_3410741_0_0_1"/>
<proteinExistence type="predicted"/>
<evidence type="ECO:0000313" key="2">
    <source>
        <dbReference type="Proteomes" id="UP000007148"/>
    </source>
</evidence>
<organism evidence="1 2">
    <name type="scientific">Serendipita indica (strain DSM 11827)</name>
    <name type="common">Root endophyte fungus</name>
    <name type="synonym">Piriformospora indica</name>
    <dbReference type="NCBI Taxonomy" id="1109443"/>
    <lineage>
        <taxon>Eukaryota</taxon>
        <taxon>Fungi</taxon>
        <taxon>Dikarya</taxon>
        <taxon>Basidiomycota</taxon>
        <taxon>Agaricomycotina</taxon>
        <taxon>Agaricomycetes</taxon>
        <taxon>Sebacinales</taxon>
        <taxon>Serendipitaceae</taxon>
        <taxon>Serendipita</taxon>
    </lineage>
</organism>
<evidence type="ECO:0000313" key="1">
    <source>
        <dbReference type="EMBL" id="CCA77650.1"/>
    </source>
</evidence>